<sequence length="86" mass="10173">MWWIEITDLKNKKAIYLEMSEEKCKALYQFISANTPDVPFSYGYINNQGDLISMAGGGMERQFRRKYLTNNSKPLKHVENFAFRRE</sequence>
<accession>A0A8E7S5B6</accession>
<protein>
    <submittedName>
        <fullName evidence="1">Uncharacterized protein</fullName>
    </submittedName>
</protein>
<proteinExistence type="predicted"/>
<dbReference type="AlphaFoldDB" id="A0A8E7S5B6"/>
<reference evidence="1" key="1">
    <citation type="submission" date="2016-09" db="EMBL/GenBank/DDBJ databases">
        <authorList>
            <person name="Bell R."/>
        </authorList>
    </citation>
    <scope>NUCLEOTIDE SEQUENCE</scope>
    <source>
        <strain evidence="1">CFSAN044875</strain>
    </source>
</reference>
<reference evidence="1" key="2">
    <citation type="submission" date="2021-05" db="EMBL/GenBank/DDBJ databases">
        <title>Whole genome PacBio Sequel sequence of Salmonella enterica subsp. enterica.</title>
        <authorList>
            <person name="Hoffmann M."/>
            <person name="Balkey M."/>
            <person name="Luo Y."/>
        </authorList>
    </citation>
    <scope>NUCLEOTIDE SEQUENCE</scope>
    <source>
        <strain evidence="1">CFSAN044875</strain>
    </source>
</reference>
<organism evidence="1">
    <name type="scientific">Salmonella enterica</name>
    <name type="common">Salmonella choleraesuis</name>
    <dbReference type="NCBI Taxonomy" id="28901"/>
    <lineage>
        <taxon>Bacteria</taxon>
        <taxon>Pseudomonadati</taxon>
        <taxon>Pseudomonadota</taxon>
        <taxon>Gammaproteobacteria</taxon>
        <taxon>Enterobacterales</taxon>
        <taxon>Enterobacteriaceae</taxon>
        <taxon>Salmonella</taxon>
    </lineage>
</organism>
<evidence type="ECO:0000313" key="1">
    <source>
        <dbReference type="EMBL" id="QVZ87754.1"/>
    </source>
</evidence>
<gene>
    <name evidence="1" type="ORF">A7R97_19910</name>
</gene>
<dbReference type="EMBL" id="CP075138">
    <property type="protein sequence ID" value="QVZ87754.1"/>
    <property type="molecule type" value="Genomic_DNA"/>
</dbReference>
<name>A0A8E7S5B6_SALER</name>
<dbReference type="RefSeq" id="WP_070793678.1">
    <property type="nucleotide sequence ID" value="NZ_CP075138.1"/>
</dbReference>